<dbReference type="SUPFAM" id="SSF56784">
    <property type="entry name" value="HAD-like"/>
    <property type="match status" value="1"/>
</dbReference>
<name>A0A1Z4F0I1_9MYCO</name>
<dbReference type="EMBL" id="AP018165">
    <property type="protein sequence ID" value="BAX98698.1"/>
    <property type="molecule type" value="Genomic_DNA"/>
</dbReference>
<gene>
    <name evidence="1" type="ORF">MSTE_03397</name>
</gene>
<accession>A0A1Z4F0I1</accession>
<dbReference type="AlphaFoldDB" id="A0A1Z4F0I1"/>
<evidence type="ECO:0000313" key="2">
    <source>
        <dbReference type="Proteomes" id="UP000217954"/>
    </source>
</evidence>
<reference evidence="2" key="1">
    <citation type="journal article" date="2017" name="Genome Announc.">
        <title>Complete Genome Sequence of Mycobacterium stephanolepidis.</title>
        <authorList>
            <person name="Fukano H."/>
            <person name="Yoshida M."/>
            <person name="Katayama Y."/>
            <person name="Omatsu T."/>
            <person name="Mizutani T."/>
            <person name="Kurata O."/>
            <person name="Wada S."/>
            <person name="Hoshino Y."/>
        </authorList>
    </citation>
    <scope>NUCLEOTIDE SEQUENCE [LARGE SCALE GENOMIC DNA]</scope>
    <source>
        <strain evidence="2">NJB0901</strain>
    </source>
</reference>
<dbReference type="InterPro" id="IPR006439">
    <property type="entry name" value="HAD-SF_hydro_IA"/>
</dbReference>
<dbReference type="SFLD" id="SFLDG01129">
    <property type="entry name" value="C1.5:_HAD__Beta-PGM__Phosphata"/>
    <property type="match status" value="1"/>
</dbReference>
<reference evidence="1 2" key="2">
    <citation type="journal article" date="2017" name="Int. J. Syst. Evol. Microbiol.">
        <title>Mycobacterium stephanolepidis sp. nov., a rapidly growing species related to Mycobacterium chelonae, isolated from marine teleost fish, Stephanolepis cirrhifer.</title>
        <authorList>
            <person name="Fukano H."/>
            <person name="Wada S."/>
            <person name="Kurata O."/>
            <person name="Katayama K."/>
            <person name="Fujiwara N."/>
            <person name="Hoshino Y."/>
        </authorList>
    </citation>
    <scope>NUCLEOTIDE SEQUENCE [LARGE SCALE GENOMIC DNA]</scope>
    <source>
        <strain evidence="1 2">NJB0901</strain>
    </source>
</reference>
<dbReference type="InterPro" id="IPR023214">
    <property type="entry name" value="HAD_sf"/>
</dbReference>
<organism evidence="1 2">
    <name type="scientific">[Mycobacterium] stephanolepidis</name>
    <dbReference type="NCBI Taxonomy" id="1520670"/>
    <lineage>
        <taxon>Bacteria</taxon>
        <taxon>Bacillati</taxon>
        <taxon>Actinomycetota</taxon>
        <taxon>Actinomycetes</taxon>
        <taxon>Mycobacteriales</taxon>
        <taxon>Mycobacteriaceae</taxon>
        <taxon>Mycobacteroides</taxon>
    </lineage>
</organism>
<dbReference type="InterPro" id="IPR036412">
    <property type="entry name" value="HAD-like_sf"/>
</dbReference>
<dbReference type="SFLD" id="SFLDS00003">
    <property type="entry name" value="Haloacid_Dehalogenase"/>
    <property type="match status" value="1"/>
</dbReference>
<dbReference type="Gene3D" id="3.40.50.1000">
    <property type="entry name" value="HAD superfamily/HAD-like"/>
    <property type="match status" value="1"/>
</dbReference>
<sequence length="239" mass="26533">MIVPQGQTPLRERENVTTVLWDLDGTLVGIKQRRFRALMPLVAAWSFRDLMPPSRFLRKLRDALPQVRANASSDTNYHMMIQILADSAGVDFADADMRMRHLADVEFPRLRRLFYPVPEAQGAVSQLAGQGIRQVVATNPLWPESTVTARLSWGGLDPAVFQHITSGETMRRSKPRVDFYRELLDVLGLPADECVLIGNDAVQDSPAADLGIPVFILGITGGWAELPSWLGLREAPCSS</sequence>
<dbReference type="Proteomes" id="UP000217954">
    <property type="component" value="Chromosome"/>
</dbReference>
<dbReference type="PRINTS" id="PR00413">
    <property type="entry name" value="HADHALOGNASE"/>
</dbReference>
<evidence type="ECO:0000313" key="1">
    <source>
        <dbReference type="EMBL" id="BAX98698.1"/>
    </source>
</evidence>
<dbReference type="Pfam" id="PF00702">
    <property type="entry name" value="Hydrolase"/>
    <property type="match status" value="1"/>
</dbReference>
<keyword evidence="2" id="KW-1185">Reference proteome</keyword>
<protein>
    <submittedName>
        <fullName evidence="1">Haloacid dehalogenase</fullName>
    </submittedName>
</protein>
<proteinExistence type="predicted"/>
<dbReference type="KEGG" id="mste:MSTE_03397"/>